<dbReference type="AlphaFoldDB" id="A0A021VVU4"/>
<name>A0A021VVU4_9CELL</name>
<dbReference type="OrthoDB" id="3255666at2"/>
<dbReference type="Proteomes" id="UP000019753">
    <property type="component" value="Unassembled WGS sequence"/>
</dbReference>
<evidence type="ECO:0000313" key="2">
    <source>
        <dbReference type="EMBL" id="EYR65243.1"/>
    </source>
</evidence>
<dbReference type="Pfam" id="PF01610">
    <property type="entry name" value="DDE_Tnp_ISL3"/>
    <property type="match status" value="1"/>
</dbReference>
<evidence type="ECO:0000259" key="1">
    <source>
        <dbReference type="Pfam" id="PF01610"/>
    </source>
</evidence>
<accession>A0A021VVU4</accession>
<dbReference type="RefSeq" id="WP_034220991.1">
    <property type="nucleotide sequence ID" value="NZ_AXCW01000001.1"/>
</dbReference>
<protein>
    <submittedName>
        <fullName evidence="2">Transposase</fullName>
    </submittedName>
</protein>
<reference evidence="2 3" key="1">
    <citation type="submission" date="2014-01" db="EMBL/GenBank/DDBJ databases">
        <title>Actinotalea ferrariae CF5-4.</title>
        <authorList>
            <person name="Chen F."/>
            <person name="Li Y."/>
            <person name="Wang G."/>
        </authorList>
    </citation>
    <scope>NUCLEOTIDE SEQUENCE [LARGE SCALE GENOMIC DNA]</scope>
    <source>
        <strain evidence="2 3">CF5-4</strain>
    </source>
</reference>
<comment type="caution">
    <text evidence="2">The sequence shown here is derived from an EMBL/GenBank/DDBJ whole genome shotgun (WGS) entry which is preliminary data.</text>
</comment>
<evidence type="ECO:0000313" key="3">
    <source>
        <dbReference type="Proteomes" id="UP000019753"/>
    </source>
</evidence>
<dbReference type="EMBL" id="AXCW01000001">
    <property type="protein sequence ID" value="EYR65243.1"/>
    <property type="molecule type" value="Genomic_DNA"/>
</dbReference>
<organism evidence="2 3">
    <name type="scientific">Actinotalea ferrariae CF5-4</name>
    <dbReference type="NCBI Taxonomy" id="948458"/>
    <lineage>
        <taxon>Bacteria</taxon>
        <taxon>Bacillati</taxon>
        <taxon>Actinomycetota</taxon>
        <taxon>Actinomycetes</taxon>
        <taxon>Micrococcales</taxon>
        <taxon>Cellulomonadaceae</taxon>
        <taxon>Actinotalea</taxon>
    </lineage>
</organism>
<feature type="domain" description="Transposase IS204/IS1001/IS1096/IS1165 DDE" evidence="1">
    <location>
        <begin position="1"/>
        <end position="87"/>
    </location>
</feature>
<keyword evidence="3" id="KW-1185">Reference proteome</keyword>
<sequence length="102" mass="11479">MRSIYHQRTAATGKEVAADVIATLHTCPIPEVARLGRTLRAWRAQVLAYFDTDGVSNGGTEAINLHIKKPRRLAHGIRTFDHYRLRILLAASGNRPWRLNHA</sequence>
<gene>
    <name evidence="2" type="ORF">N866_00255</name>
</gene>
<dbReference type="InterPro" id="IPR002560">
    <property type="entry name" value="Transposase_DDE"/>
</dbReference>
<proteinExistence type="predicted"/>